<dbReference type="RefSeq" id="WP_146401884.1">
    <property type="nucleotide sequence ID" value="NZ_SJPQ01000003.1"/>
</dbReference>
<dbReference type="OrthoDB" id="233190at2"/>
<accession>A0A5C5ZKE9</accession>
<evidence type="ECO:0000313" key="4">
    <source>
        <dbReference type="EMBL" id="TWT87605.1"/>
    </source>
</evidence>
<keyword evidence="1" id="KW-0175">Coiled coil</keyword>
<feature type="compositionally biased region" description="Low complexity" evidence="2">
    <location>
        <begin position="456"/>
        <end position="469"/>
    </location>
</feature>
<feature type="region of interest" description="Disordered" evidence="2">
    <location>
        <begin position="316"/>
        <end position="557"/>
    </location>
</feature>
<feature type="compositionally biased region" description="Polar residues" evidence="2">
    <location>
        <begin position="354"/>
        <end position="366"/>
    </location>
</feature>
<feature type="compositionally biased region" description="Polar residues" evidence="2">
    <location>
        <begin position="538"/>
        <end position="549"/>
    </location>
</feature>
<evidence type="ECO:0000256" key="3">
    <source>
        <dbReference type="SAM" id="Phobius"/>
    </source>
</evidence>
<keyword evidence="3" id="KW-0472">Membrane</keyword>
<sequence>MSRRRADNSATFTLFPFLAVLLCTMGALVILLVAMSHVAEETAAEEHAEAQRLAAEAVDTEEQVELRGQLEEVERFHADAQRLRKQASEQLEREQAALAQAEDHIRRMQDDLERLELAAQELFALKGEHFDDQRMAEDELRRLKELIEETEREIEELEREAAQQTKKSYAVVPALNEGIAGTHRRPVYLECRADGVYIQPEGVRLVEEDFYKPIEVSSPLAAALRAANKHLTHKRGDDGVPYPLLIVRPEGVDYYRVAHRVISSIEYDFGFQAVAADWDVAYPAPDPVMADQMARAIDIARAERAQLARAAPQLFRRDQPSRAMSVGGGLTARRSDSLGGNPFEGITVPAGALPSSSFNAGSAQSTGSSHDPGGAGSGGYAAGGGAYPPMSYPGPTANPSGSEALPSAGGNANQQADGGAYGQPYGGPTPTAQAAVGGPGSSGAAGHGKQGDGRQTSPSSTSPSNASLAGDGGASSGVSSNAAASSSGSQARLGSSGPDTAQRSEAGSASQVAANTSSTTASRAPSGAAERQRGDSAGRSQASNASKPQGSGVPITRGIRLIVRNDRVAILDSDRDLRGGDPMLTGRTVELTGPTAEHAQEVVESLRQHAESWGIAGEGLYWRPVLRVTAGPNSTTRAEELATVLEASGIAVRRDTATNEPAGGARGPVR</sequence>
<feature type="coiled-coil region" evidence="1">
    <location>
        <begin position="43"/>
        <end position="167"/>
    </location>
</feature>
<name>A0A5C5ZKE9_9BACT</name>
<feature type="compositionally biased region" description="Low complexity" evidence="2">
    <location>
        <begin position="508"/>
        <end position="529"/>
    </location>
</feature>
<protein>
    <recommendedName>
        <fullName evidence="6">IncA protein</fullName>
    </recommendedName>
</protein>
<feature type="compositionally biased region" description="Gly residues" evidence="2">
    <location>
        <begin position="373"/>
        <end position="386"/>
    </location>
</feature>
<keyword evidence="3" id="KW-0812">Transmembrane</keyword>
<evidence type="ECO:0008006" key="6">
    <source>
        <dbReference type="Google" id="ProtNLM"/>
    </source>
</evidence>
<dbReference type="EMBL" id="SJPQ01000003">
    <property type="protein sequence ID" value="TWT87605.1"/>
    <property type="molecule type" value="Genomic_DNA"/>
</dbReference>
<evidence type="ECO:0000256" key="2">
    <source>
        <dbReference type="SAM" id="MobiDB-lite"/>
    </source>
</evidence>
<comment type="caution">
    <text evidence="4">The sequence shown here is derived from an EMBL/GenBank/DDBJ whole genome shotgun (WGS) entry which is preliminary data.</text>
</comment>
<keyword evidence="3" id="KW-1133">Transmembrane helix</keyword>
<feature type="compositionally biased region" description="Low complexity" evidence="2">
    <location>
        <begin position="408"/>
        <end position="418"/>
    </location>
</feature>
<proteinExistence type="predicted"/>
<evidence type="ECO:0000313" key="5">
    <source>
        <dbReference type="Proteomes" id="UP000315440"/>
    </source>
</evidence>
<dbReference type="AlphaFoldDB" id="A0A5C5ZKE9"/>
<evidence type="ECO:0000256" key="1">
    <source>
        <dbReference type="SAM" id="Coils"/>
    </source>
</evidence>
<dbReference type="Proteomes" id="UP000315440">
    <property type="component" value="Unassembled WGS sequence"/>
</dbReference>
<keyword evidence="5" id="KW-1185">Reference proteome</keyword>
<feature type="compositionally biased region" description="Gly residues" evidence="2">
    <location>
        <begin position="437"/>
        <end position="448"/>
    </location>
</feature>
<feature type="compositionally biased region" description="Polar residues" evidence="2">
    <location>
        <begin position="498"/>
        <end position="507"/>
    </location>
</feature>
<organism evidence="4 5">
    <name type="scientific">Pseudobythopirellula maris</name>
    <dbReference type="NCBI Taxonomy" id="2527991"/>
    <lineage>
        <taxon>Bacteria</taxon>
        <taxon>Pseudomonadati</taxon>
        <taxon>Planctomycetota</taxon>
        <taxon>Planctomycetia</taxon>
        <taxon>Pirellulales</taxon>
        <taxon>Lacipirellulaceae</taxon>
        <taxon>Pseudobythopirellula</taxon>
    </lineage>
</organism>
<feature type="compositionally biased region" description="Low complexity" evidence="2">
    <location>
        <begin position="476"/>
        <end position="497"/>
    </location>
</feature>
<gene>
    <name evidence="4" type="ORF">Mal64_31470</name>
</gene>
<feature type="transmembrane region" description="Helical" evidence="3">
    <location>
        <begin position="12"/>
        <end position="35"/>
    </location>
</feature>
<reference evidence="4 5" key="1">
    <citation type="submission" date="2019-02" db="EMBL/GenBank/DDBJ databases">
        <title>Deep-cultivation of Planctomycetes and their phenomic and genomic characterization uncovers novel biology.</title>
        <authorList>
            <person name="Wiegand S."/>
            <person name="Jogler M."/>
            <person name="Boedeker C."/>
            <person name="Pinto D."/>
            <person name="Vollmers J."/>
            <person name="Rivas-Marin E."/>
            <person name="Kohn T."/>
            <person name="Peeters S.H."/>
            <person name="Heuer A."/>
            <person name="Rast P."/>
            <person name="Oberbeckmann S."/>
            <person name="Bunk B."/>
            <person name="Jeske O."/>
            <person name="Meyerdierks A."/>
            <person name="Storesund J.E."/>
            <person name="Kallscheuer N."/>
            <person name="Luecker S."/>
            <person name="Lage O.M."/>
            <person name="Pohl T."/>
            <person name="Merkel B.J."/>
            <person name="Hornburger P."/>
            <person name="Mueller R.-W."/>
            <person name="Bruemmer F."/>
            <person name="Labrenz M."/>
            <person name="Spormann A.M."/>
            <person name="Op Den Camp H."/>
            <person name="Overmann J."/>
            <person name="Amann R."/>
            <person name="Jetten M.S.M."/>
            <person name="Mascher T."/>
            <person name="Medema M.H."/>
            <person name="Devos D.P."/>
            <person name="Kaster A.-K."/>
            <person name="Ovreas L."/>
            <person name="Rohde M."/>
            <person name="Galperin M.Y."/>
            <person name="Jogler C."/>
        </authorList>
    </citation>
    <scope>NUCLEOTIDE SEQUENCE [LARGE SCALE GENOMIC DNA]</scope>
    <source>
        <strain evidence="4 5">Mal64</strain>
    </source>
</reference>